<proteinExistence type="predicted"/>
<dbReference type="RefSeq" id="XP_065459091.1">
    <property type="nucleotide sequence ID" value="XM_065603019.1"/>
</dbReference>
<evidence type="ECO:0000313" key="3">
    <source>
        <dbReference type="Proteomes" id="UP001302367"/>
    </source>
</evidence>
<organism evidence="2 3">
    <name type="scientific">Cercospora beticola</name>
    <name type="common">Sugarbeet leaf spot fungus</name>
    <dbReference type="NCBI Taxonomy" id="122368"/>
    <lineage>
        <taxon>Eukaryota</taxon>
        <taxon>Fungi</taxon>
        <taxon>Dikarya</taxon>
        <taxon>Ascomycota</taxon>
        <taxon>Pezizomycotina</taxon>
        <taxon>Dothideomycetes</taxon>
        <taxon>Dothideomycetidae</taxon>
        <taxon>Mycosphaerellales</taxon>
        <taxon>Mycosphaerellaceae</taxon>
        <taxon>Cercospora</taxon>
    </lineage>
</organism>
<dbReference type="Proteomes" id="UP001302367">
    <property type="component" value="Chromosome 5"/>
</dbReference>
<protein>
    <submittedName>
        <fullName evidence="2">Uncharacterized protein</fullName>
    </submittedName>
</protein>
<feature type="compositionally biased region" description="Basic and acidic residues" evidence="1">
    <location>
        <begin position="141"/>
        <end position="162"/>
    </location>
</feature>
<evidence type="ECO:0000256" key="1">
    <source>
        <dbReference type="SAM" id="MobiDB-lite"/>
    </source>
</evidence>
<name>A0ABZ0NUX8_CERBT</name>
<accession>A0ABZ0NUX8</accession>
<evidence type="ECO:0000313" key="2">
    <source>
        <dbReference type="EMBL" id="WPB03413.1"/>
    </source>
</evidence>
<feature type="compositionally biased region" description="Basic and acidic residues" evidence="1">
    <location>
        <begin position="233"/>
        <end position="249"/>
    </location>
</feature>
<reference evidence="2 3" key="1">
    <citation type="submission" date="2023-09" db="EMBL/GenBank/DDBJ databases">
        <title>Complete-Gapless Cercospora beticola genome.</title>
        <authorList>
            <person name="Wyatt N.A."/>
            <person name="Spanner R.E."/>
            <person name="Bolton M.D."/>
        </authorList>
    </citation>
    <scope>NUCLEOTIDE SEQUENCE [LARGE SCALE GENOMIC DNA]</scope>
    <source>
        <strain evidence="2">Cb09-40</strain>
    </source>
</reference>
<dbReference type="GeneID" id="90644439"/>
<sequence length="300" mass="32566">MQSPYSDDCDGSQGFFEAEGLEKIEPVLIGQVAAVDNDDMYDSTAKEVGPGDNDPGLESLGLGPGRLASEPPSALLQEDRGETPPALLQGRSGETFRTATPDLDDVPALSHSPRSITMEETTLEEPQMFRAYDDQAAALHGRYESGHTRGQAERPASEERPVTPDTPDVSARSRSLGKSVASPDAGHEMNTRTIGSDRSPVIWGSSPTFPSNVIVREPITTSAQRRVPKTPKGHRESPKGRNGGRRADSGSKQFKCPFPGCDKKPFKSKFELEYVRPFLFPLVSLVANVVQFTSEQSQDH</sequence>
<gene>
    <name evidence="2" type="ORF">RHO25_008052</name>
</gene>
<dbReference type="EMBL" id="CP134188">
    <property type="protein sequence ID" value="WPB03413.1"/>
    <property type="molecule type" value="Genomic_DNA"/>
</dbReference>
<keyword evidence="3" id="KW-1185">Reference proteome</keyword>
<feature type="region of interest" description="Disordered" evidence="1">
    <location>
        <begin position="40"/>
        <end position="258"/>
    </location>
</feature>